<name>A0AAU9CF47_9BACT</name>
<keyword evidence="5" id="KW-0732">Signal</keyword>
<dbReference type="Pfam" id="PF07660">
    <property type="entry name" value="STN"/>
    <property type="match status" value="1"/>
</dbReference>
<evidence type="ECO:0000259" key="9">
    <source>
        <dbReference type="SMART" id="SM00965"/>
    </source>
</evidence>
<keyword evidence="2 8" id="KW-0813">Transport</keyword>
<dbReference type="Gene3D" id="2.60.40.1120">
    <property type="entry name" value="Carboxypeptidase-like, regulatory domain"/>
    <property type="match status" value="1"/>
</dbReference>
<comment type="similarity">
    <text evidence="8">Belongs to the TonB-dependent receptor family.</text>
</comment>
<dbReference type="InterPro" id="IPR008969">
    <property type="entry name" value="CarboxyPept-like_regulatory"/>
</dbReference>
<protein>
    <submittedName>
        <fullName evidence="10">SusC/RagA family TonB-linked outer membrane protein</fullName>
    </submittedName>
</protein>
<organism evidence="10 11">
    <name type="scientific">Fulvitalea axinellae</name>
    <dbReference type="NCBI Taxonomy" id="1182444"/>
    <lineage>
        <taxon>Bacteria</taxon>
        <taxon>Pseudomonadati</taxon>
        <taxon>Bacteroidota</taxon>
        <taxon>Cytophagia</taxon>
        <taxon>Cytophagales</taxon>
        <taxon>Persicobacteraceae</taxon>
        <taxon>Fulvitalea</taxon>
    </lineage>
</organism>
<dbReference type="PROSITE" id="PS52016">
    <property type="entry name" value="TONB_DEPENDENT_REC_3"/>
    <property type="match status" value="1"/>
</dbReference>
<dbReference type="InterPro" id="IPR023997">
    <property type="entry name" value="TonB-dep_OMP_SusC/RagA_CS"/>
</dbReference>
<evidence type="ECO:0000256" key="4">
    <source>
        <dbReference type="ARBA" id="ARBA00022692"/>
    </source>
</evidence>
<dbReference type="EMBL" id="AP025314">
    <property type="protein sequence ID" value="BDD10761.1"/>
    <property type="molecule type" value="Genomic_DNA"/>
</dbReference>
<evidence type="ECO:0000256" key="2">
    <source>
        <dbReference type="ARBA" id="ARBA00022448"/>
    </source>
</evidence>
<dbReference type="AlphaFoldDB" id="A0AAU9CF47"/>
<dbReference type="InterPro" id="IPR023996">
    <property type="entry name" value="TonB-dep_OMP_SusC/RagA"/>
</dbReference>
<keyword evidence="4 8" id="KW-0812">Transmembrane</keyword>
<dbReference type="InterPro" id="IPR039426">
    <property type="entry name" value="TonB-dep_rcpt-like"/>
</dbReference>
<keyword evidence="11" id="KW-1185">Reference proteome</keyword>
<gene>
    <name evidence="10" type="ORF">FUAX_31930</name>
</gene>
<dbReference type="GO" id="GO:0044718">
    <property type="term" value="P:siderophore transmembrane transport"/>
    <property type="evidence" value="ECO:0007669"/>
    <property type="project" value="TreeGrafter"/>
</dbReference>
<dbReference type="InterPro" id="IPR012910">
    <property type="entry name" value="Plug_dom"/>
</dbReference>
<reference evidence="10 11" key="1">
    <citation type="submission" date="2021-12" db="EMBL/GenBank/DDBJ databases">
        <title>Genome sequencing of bacteria with rrn-lacking chromosome and rrn-plasmid.</title>
        <authorList>
            <person name="Anda M."/>
            <person name="Iwasaki W."/>
        </authorList>
    </citation>
    <scope>NUCLEOTIDE SEQUENCE [LARGE SCALE GENOMIC DNA]</scope>
    <source>
        <strain evidence="10 11">DSM 100852</strain>
    </source>
</reference>
<evidence type="ECO:0000256" key="6">
    <source>
        <dbReference type="ARBA" id="ARBA00023136"/>
    </source>
</evidence>
<dbReference type="Proteomes" id="UP001348817">
    <property type="component" value="Chromosome"/>
</dbReference>
<comment type="subcellular location">
    <subcellularLocation>
        <location evidence="1 8">Cell outer membrane</location>
        <topology evidence="1 8">Multi-pass membrane protein</topology>
    </subcellularLocation>
</comment>
<keyword evidence="3 8" id="KW-1134">Transmembrane beta strand</keyword>
<evidence type="ECO:0000313" key="11">
    <source>
        <dbReference type="Proteomes" id="UP001348817"/>
    </source>
</evidence>
<dbReference type="InterPro" id="IPR037066">
    <property type="entry name" value="Plug_dom_sf"/>
</dbReference>
<keyword evidence="6 8" id="KW-0472">Membrane</keyword>
<dbReference type="GO" id="GO:0015344">
    <property type="term" value="F:siderophore uptake transmembrane transporter activity"/>
    <property type="evidence" value="ECO:0007669"/>
    <property type="project" value="TreeGrafter"/>
</dbReference>
<dbReference type="NCBIfam" id="TIGR04057">
    <property type="entry name" value="SusC_RagA_signa"/>
    <property type="match status" value="1"/>
</dbReference>
<proteinExistence type="inferred from homology"/>
<sequence>MKMLYFSKATSSTGGRWRWAFMLFFLLSAAQAFPKDLFTLSGKKQTLAKTFEKVETITSYKIAYRAGQIDASQLVSYDVKGASIEACMGQILKGTGLKYEIIGKSILISKKGPEAKKPEANIVQQEQKIRVTGTVKDSESGEGLFGVNIMEKGSTSNGTITDLSGKFLIIVDKNASIVVSSIGYDPMDVAVNGRSNIEVSLSPSVEQLDDVVVTAFGMKREKKKLGYAVTEVKGAELATGSEINPVSGLAGRVAGVQINENASGSFGGSRIIIRGNATLKNNNQPIYVVDGVIMDNGTSGGTDWGNDLKNLNPDDFESVSVLKGAAASALYGSRAVNGVILIITKTGKNRKGLGIDVSYTHNVEDVYGGMDFQDEFGAGIEYRTVEHEQDDYLGFPTNNEGEPYLNLGSHASFSYGPKMKGQKVRDYDGQWTTFDPQPDNYIDGYDQGSIKNLNVSLSGGNDLTTFRLSYSNTRRDGVLPNNDFTRNSFTLRATHQVTEKIHANAGLSYTISEALNPVREGNKSLGKNYWYRWPRSYNTNKWLELYKDEEGVRRQSESSYPGRDFWWRIYENNYTRDEDAFRGDFTVSYDILDWLQLQTTVNAYSYGFKETFEELGGGVNQAGGSFSLKHQRKNQLTVKSLLTATKSFGQDWDVSATLGAERFETKQSYTRAFTQGGLIVPGVYTLSNSKKDPKTQAVENGRKEIQSVYMFTNVAWKNMLFVDATVRNDWNSALTRPDGGGNNSFLYPSIAGSWVFSETFEMPAFVTFAKFRASYAEVGADPSPYSYLNVGFKKDGSYIDNSGKEYLNYKFSNNTIPNDNLQPERQKSIEFGVDLRFFKNRFGIDLAYYKNNTYDQILSLGVPSTTGVTGMVINAGDIENQGLELLVSATPIKTTNFSWDVSFNYTRNRNMINDLHDNVTEKRLDGGMDVESYAVVGEEYGILQTRYAFTRYQHMDGDTEIDHPSNGMKVIHPGGTYVRSNERTKVGNMMPDWFGGVTNTFRWKGLTLRTLIDMQFGADIANAEYNYGIERGILKSTLFGRDEAHGGIKWESADGETYVDGIIPSGVFPYGTKINNQDVSGVTWQQAYDEGLVEPLHAADYYWALGNWNSGIREHAILESSWVMLRELSLSYRFDRKFLDRIGLHSLDLSLFGRNLGYLYTSLPDGVNPNSNVRNKSGSAMSNGGAPLSRVYGFAVKLGI</sequence>
<accession>A0AAU9CF47</accession>
<evidence type="ECO:0000256" key="8">
    <source>
        <dbReference type="PROSITE-ProRule" id="PRU01360"/>
    </source>
</evidence>
<evidence type="ECO:0000256" key="3">
    <source>
        <dbReference type="ARBA" id="ARBA00022452"/>
    </source>
</evidence>
<dbReference type="InterPro" id="IPR036942">
    <property type="entry name" value="Beta-barrel_TonB_sf"/>
</dbReference>
<dbReference type="GO" id="GO:0009279">
    <property type="term" value="C:cell outer membrane"/>
    <property type="evidence" value="ECO:0007669"/>
    <property type="project" value="UniProtKB-SubCell"/>
</dbReference>
<dbReference type="PANTHER" id="PTHR30069">
    <property type="entry name" value="TONB-DEPENDENT OUTER MEMBRANE RECEPTOR"/>
    <property type="match status" value="1"/>
</dbReference>
<dbReference type="SUPFAM" id="SSF49464">
    <property type="entry name" value="Carboxypeptidase regulatory domain-like"/>
    <property type="match status" value="1"/>
</dbReference>
<evidence type="ECO:0000256" key="5">
    <source>
        <dbReference type="ARBA" id="ARBA00022729"/>
    </source>
</evidence>
<dbReference type="Gene3D" id="2.170.130.10">
    <property type="entry name" value="TonB-dependent receptor, plug domain"/>
    <property type="match status" value="1"/>
</dbReference>
<dbReference type="SUPFAM" id="SSF56935">
    <property type="entry name" value="Porins"/>
    <property type="match status" value="1"/>
</dbReference>
<dbReference type="Pfam" id="PF13715">
    <property type="entry name" value="CarbopepD_reg_2"/>
    <property type="match status" value="1"/>
</dbReference>
<dbReference type="SMART" id="SM00965">
    <property type="entry name" value="STN"/>
    <property type="match status" value="1"/>
</dbReference>
<evidence type="ECO:0000313" key="10">
    <source>
        <dbReference type="EMBL" id="BDD10761.1"/>
    </source>
</evidence>
<dbReference type="InterPro" id="IPR011662">
    <property type="entry name" value="Secretin/TonB_short_N"/>
</dbReference>
<dbReference type="RefSeq" id="WP_338392297.1">
    <property type="nucleotide sequence ID" value="NZ_AP025314.1"/>
</dbReference>
<dbReference type="NCBIfam" id="TIGR04056">
    <property type="entry name" value="OMP_RagA_SusC"/>
    <property type="match status" value="1"/>
</dbReference>
<keyword evidence="7 8" id="KW-0998">Cell outer membrane</keyword>
<dbReference type="Gene3D" id="2.40.170.20">
    <property type="entry name" value="TonB-dependent receptor, beta-barrel domain"/>
    <property type="match status" value="1"/>
</dbReference>
<feature type="domain" description="Secretin/TonB short N-terminal" evidence="9">
    <location>
        <begin position="60"/>
        <end position="111"/>
    </location>
</feature>
<evidence type="ECO:0000256" key="7">
    <source>
        <dbReference type="ARBA" id="ARBA00023237"/>
    </source>
</evidence>
<dbReference type="Pfam" id="PF07715">
    <property type="entry name" value="Plug"/>
    <property type="match status" value="1"/>
</dbReference>
<dbReference type="KEGG" id="fax:FUAX_31930"/>
<dbReference type="PANTHER" id="PTHR30069:SF29">
    <property type="entry name" value="HEMOGLOBIN AND HEMOGLOBIN-HAPTOGLOBIN-BINDING PROTEIN 1-RELATED"/>
    <property type="match status" value="1"/>
</dbReference>
<evidence type="ECO:0000256" key="1">
    <source>
        <dbReference type="ARBA" id="ARBA00004571"/>
    </source>
</evidence>